<accession>A0A2S0RDD8</accession>
<dbReference type="AlphaFoldDB" id="A0A2S0RDD8"/>
<dbReference type="Gene3D" id="1.25.40.10">
    <property type="entry name" value="Tetratricopeptide repeat domain"/>
    <property type="match status" value="1"/>
</dbReference>
<evidence type="ECO:0000256" key="1">
    <source>
        <dbReference type="PROSITE-ProRule" id="PRU00339"/>
    </source>
</evidence>
<evidence type="ECO:0000256" key="2">
    <source>
        <dbReference type="SAM" id="MobiDB-lite"/>
    </source>
</evidence>
<dbReference type="KEGG" id="fmg:HYN48_02920"/>
<evidence type="ECO:0000256" key="3">
    <source>
        <dbReference type="SAM" id="SignalP"/>
    </source>
</evidence>
<dbReference type="PROSITE" id="PS50005">
    <property type="entry name" value="TPR"/>
    <property type="match status" value="1"/>
</dbReference>
<dbReference type="Pfam" id="PF13432">
    <property type="entry name" value="TPR_16"/>
    <property type="match status" value="1"/>
</dbReference>
<dbReference type="Proteomes" id="UP000244193">
    <property type="component" value="Chromosome"/>
</dbReference>
<keyword evidence="5" id="KW-1185">Reference proteome</keyword>
<feature type="repeat" description="TPR" evidence="1">
    <location>
        <begin position="95"/>
        <end position="128"/>
    </location>
</feature>
<dbReference type="SMART" id="SM00028">
    <property type="entry name" value="TPR"/>
    <property type="match status" value="2"/>
</dbReference>
<dbReference type="Pfam" id="PF00515">
    <property type="entry name" value="TPR_1"/>
    <property type="match status" value="1"/>
</dbReference>
<dbReference type="OrthoDB" id="1525165at2"/>
<proteinExistence type="predicted"/>
<dbReference type="RefSeq" id="WP_108369707.1">
    <property type="nucleotide sequence ID" value="NZ_CP028811.1"/>
</dbReference>
<organism evidence="4 5">
    <name type="scientific">Flavobacterium magnum</name>
    <dbReference type="NCBI Taxonomy" id="2162713"/>
    <lineage>
        <taxon>Bacteria</taxon>
        <taxon>Pseudomonadati</taxon>
        <taxon>Bacteroidota</taxon>
        <taxon>Flavobacteriia</taxon>
        <taxon>Flavobacteriales</taxon>
        <taxon>Flavobacteriaceae</taxon>
        <taxon>Flavobacterium</taxon>
    </lineage>
</organism>
<feature type="chain" id="PRO_5015422099" evidence="3">
    <location>
        <begin position="19"/>
        <end position="254"/>
    </location>
</feature>
<evidence type="ECO:0000313" key="4">
    <source>
        <dbReference type="EMBL" id="AWA29121.1"/>
    </source>
</evidence>
<name>A0A2S0RDD8_9FLAO</name>
<dbReference type="InterPro" id="IPR011990">
    <property type="entry name" value="TPR-like_helical_dom_sf"/>
</dbReference>
<protein>
    <submittedName>
        <fullName evidence="4">BatC protein</fullName>
    </submittedName>
</protein>
<gene>
    <name evidence="4" type="ORF">HYN48_02920</name>
</gene>
<feature type="region of interest" description="Disordered" evidence="2">
    <location>
        <begin position="139"/>
        <end position="254"/>
    </location>
</feature>
<dbReference type="InterPro" id="IPR019734">
    <property type="entry name" value="TPR_rpt"/>
</dbReference>
<feature type="compositionally biased region" description="Basic and acidic residues" evidence="2">
    <location>
        <begin position="148"/>
        <end position="216"/>
    </location>
</feature>
<dbReference type="SUPFAM" id="SSF48452">
    <property type="entry name" value="TPR-like"/>
    <property type="match status" value="1"/>
</dbReference>
<evidence type="ECO:0000313" key="5">
    <source>
        <dbReference type="Proteomes" id="UP000244193"/>
    </source>
</evidence>
<keyword evidence="3" id="KW-0732">Signal</keyword>
<sequence>MKKIAILVLILLGFAVRAQTREKDFSLPSGNEQMKKKKYADAETDYRISRSKFTKNKTAATFNLGNSIYLQDQPDEAALAYQKVIKESKSREEKHRAYHNLGNIHMKQKNYEAAVDDYKNGLINDPSDEHTRYNYALAKSLLKKNPPKKYDKDKKKDQNKKDQQKKDQQKQQDDQKKDQDKGQDKKDPNKDGQDKPEPKDGQGDQKEQPKPKDGISKQRLQNLLEAVNNEEKKVQQKVNTKKLKGKPVQTEKDW</sequence>
<dbReference type="EMBL" id="CP028811">
    <property type="protein sequence ID" value="AWA29121.1"/>
    <property type="molecule type" value="Genomic_DNA"/>
</dbReference>
<feature type="signal peptide" evidence="3">
    <location>
        <begin position="1"/>
        <end position="18"/>
    </location>
</feature>
<keyword evidence="1" id="KW-0802">TPR repeat</keyword>
<reference evidence="4 5" key="1">
    <citation type="submission" date="2018-04" db="EMBL/GenBank/DDBJ databases">
        <title>Genome sequencing of Flavobacterium sp. HYN0048.</title>
        <authorList>
            <person name="Yi H."/>
            <person name="Baek C."/>
        </authorList>
    </citation>
    <scope>NUCLEOTIDE SEQUENCE [LARGE SCALE GENOMIC DNA]</scope>
    <source>
        <strain evidence="4 5">HYN0048</strain>
    </source>
</reference>